<keyword evidence="4" id="KW-0574">Periplasm</keyword>
<protein>
    <recommendedName>
        <fullName evidence="8">Periplasmic heavy metal sensor</fullName>
    </recommendedName>
</protein>
<dbReference type="GO" id="GO:0030288">
    <property type="term" value="C:outer membrane-bounded periplasmic space"/>
    <property type="evidence" value="ECO:0007669"/>
    <property type="project" value="TreeGrafter"/>
</dbReference>
<dbReference type="InterPro" id="IPR052211">
    <property type="entry name" value="Cpx_auxiliary_protein"/>
</dbReference>
<dbReference type="InterPro" id="IPR012899">
    <property type="entry name" value="LTXXQ"/>
</dbReference>
<evidence type="ECO:0008006" key="8">
    <source>
        <dbReference type="Google" id="ProtNLM"/>
    </source>
</evidence>
<proteinExistence type="inferred from homology"/>
<evidence type="ECO:0000256" key="5">
    <source>
        <dbReference type="SAM" id="SignalP"/>
    </source>
</evidence>
<reference evidence="6" key="2">
    <citation type="submission" date="2020-09" db="EMBL/GenBank/DDBJ databases">
        <authorList>
            <person name="Sun Q."/>
            <person name="Kim S."/>
        </authorList>
    </citation>
    <scope>NUCLEOTIDE SEQUENCE</scope>
    <source>
        <strain evidence="6">KCTC 42731</strain>
    </source>
</reference>
<keyword evidence="7" id="KW-1185">Reference proteome</keyword>
<evidence type="ECO:0000256" key="3">
    <source>
        <dbReference type="ARBA" id="ARBA00022729"/>
    </source>
</evidence>
<dbReference type="Proteomes" id="UP000623842">
    <property type="component" value="Unassembled WGS sequence"/>
</dbReference>
<dbReference type="PANTHER" id="PTHR38102:SF1">
    <property type="entry name" value="PERIPLASMIC CHAPERONE SPY"/>
    <property type="match status" value="1"/>
</dbReference>
<dbReference type="GO" id="GO:0051082">
    <property type="term" value="F:unfolded protein binding"/>
    <property type="evidence" value="ECO:0007669"/>
    <property type="project" value="TreeGrafter"/>
</dbReference>
<dbReference type="RefSeq" id="WP_189768534.1">
    <property type="nucleotide sequence ID" value="NZ_BNCK01000003.1"/>
</dbReference>
<dbReference type="CDD" id="cd09916">
    <property type="entry name" value="CpxP_like"/>
    <property type="match status" value="1"/>
</dbReference>
<evidence type="ECO:0000256" key="1">
    <source>
        <dbReference type="ARBA" id="ARBA00004418"/>
    </source>
</evidence>
<comment type="caution">
    <text evidence="6">The sequence shown here is derived from an EMBL/GenBank/DDBJ whole genome shotgun (WGS) entry which is preliminary data.</text>
</comment>
<comment type="similarity">
    <text evidence="2">Belongs to the CpxP/Spy family.</text>
</comment>
<feature type="chain" id="PRO_5037364787" description="Periplasmic heavy metal sensor" evidence="5">
    <location>
        <begin position="26"/>
        <end position="152"/>
    </location>
</feature>
<reference evidence="6" key="1">
    <citation type="journal article" date="2014" name="Int. J. Syst. Evol. Microbiol.">
        <title>Complete genome sequence of Corynebacterium casei LMG S-19264T (=DSM 44701T), isolated from a smear-ripened cheese.</title>
        <authorList>
            <consortium name="US DOE Joint Genome Institute (JGI-PGF)"/>
            <person name="Walter F."/>
            <person name="Albersmeier A."/>
            <person name="Kalinowski J."/>
            <person name="Ruckert C."/>
        </authorList>
    </citation>
    <scope>NUCLEOTIDE SEQUENCE</scope>
    <source>
        <strain evidence="6">KCTC 42731</strain>
    </source>
</reference>
<evidence type="ECO:0000256" key="4">
    <source>
        <dbReference type="ARBA" id="ARBA00022764"/>
    </source>
</evidence>
<organism evidence="6 7">
    <name type="scientific">Thalassotalea marina</name>
    <dbReference type="NCBI Taxonomy" id="1673741"/>
    <lineage>
        <taxon>Bacteria</taxon>
        <taxon>Pseudomonadati</taxon>
        <taxon>Pseudomonadota</taxon>
        <taxon>Gammaproteobacteria</taxon>
        <taxon>Alteromonadales</taxon>
        <taxon>Colwelliaceae</taxon>
        <taxon>Thalassotalea</taxon>
    </lineage>
</organism>
<evidence type="ECO:0000256" key="2">
    <source>
        <dbReference type="ARBA" id="ARBA00008441"/>
    </source>
</evidence>
<dbReference type="AlphaFoldDB" id="A0A919BGI7"/>
<dbReference type="Gene3D" id="1.20.120.1490">
    <property type="match status" value="1"/>
</dbReference>
<evidence type="ECO:0000313" key="6">
    <source>
        <dbReference type="EMBL" id="GHF87244.1"/>
    </source>
</evidence>
<sequence length="152" mass="17635">MREITKTFVILLGLSLPLQVMNVNANPLLNEAGKSEVKKSHKKHRSMHKMARYLELSDEQKTKIKDIYQQAREDNVVYKESRQAYKTQLEQIMAAKDFDEEAFASLRQTYAVTFSEAALSRAKTKHAIYHTLTEEQREKLKSAKGKRRALLH</sequence>
<dbReference type="PANTHER" id="PTHR38102">
    <property type="entry name" value="PERIPLASMIC CHAPERONE SPY"/>
    <property type="match status" value="1"/>
</dbReference>
<evidence type="ECO:0000313" key="7">
    <source>
        <dbReference type="Proteomes" id="UP000623842"/>
    </source>
</evidence>
<dbReference type="Pfam" id="PF07813">
    <property type="entry name" value="LTXXQ"/>
    <property type="match status" value="1"/>
</dbReference>
<feature type="signal peptide" evidence="5">
    <location>
        <begin position="1"/>
        <end position="25"/>
    </location>
</feature>
<dbReference type="EMBL" id="BNCK01000003">
    <property type="protein sequence ID" value="GHF87244.1"/>
    <property type="molecule type" value="Genomic_DNA"/>
</dbReference>
<comment type="subcellular location">
    <subcellularLocation>
        <location evidence="1">Periplasm</location>
    </subcellularLocation>
</comment>
<accession>A0A919BGI7</accession>
<keyword evidence="3 5" id="KW-0732">Signal</keyword>
<dbReference type="PIRSF" id="PIRSF034445">
    <property type="entry name" value="CpxP_Spy"/>
    <property type="match status" value="1"/>
</dbReference>
<gene>
    <name evidence="6" type="ORF">GCM10017161_13460</name>
</gene>
<name>A0A919BGI7_9GAMM</name>